<dbReference type="Pfam" id="PF07494">
    <property type="entry name" value="Reg_prop"/>
    <property type="match status" value="1"/>
</dbReference>
<dbReference type="SUPFAM" id="SSF63829">
    <property type="entry name" value="Calcium-dependent phosphotriesterase"/>
    <property type="match status" value="2"/>
</dbReference>
<accession>A0ABU7WID8</accession>
<evidence type="ECO:0000259" key="5">
    <source>
        <dbReference type="PROSITE" id="PS50887"/>
    </source>
</evidence>
<reference evidence="6 7" key="1">
    <citation type="submission" date="2024-01" db="EMBL/GenBank/DDBJ databases">
        <title>Novel species of the genus Luteimonas isolated from rivers.</title>
        <authorList>
            <person name="Lu H."/>
        </authorList>
    </citation>
    <scope>NUCLEOTIDE SEQUENCE [LARGE SCALE GENOMIC DNA]</scope>
    <source>
        <strain evidence="6 7">SMYT11W</strain>
    </source>
</reference>
<proteinExistence type="predicted"/>
<keyword evidence="6" id="KW-0548">Nucleotidyltransferase</keyword>
<evidence type="ECO:0000313" key="7">
    <source>
        <dbReference type="Proteomes" id="UP001358324"/>
    </source>
</evidence>
<dbReference type="InterPro" id="IPR029787">
    <property type="entry name" value="Nucleotide_cyclase"/>
</dbReference>
<feature type="coiled-coil region" evidence="3">
    <location>
        <begin position="805"/>
        <end position="853"/>
    </location>
</feature>
<feature type="domain" description="GGDEF" evidence="5">
    <location>
        <begin position="883"/>
        <end position="1022"/>
    </location>
</feature>
<organism evidence="6 7">
    <name type="scientific">Luteimonas flava</name>
    <dbReference type="NCBI Taxonomy" id="3115822"/>
    <lineage>
        <taxon>Bacteria</taxon>
        <taxon>Pseudomonadati</taxon>
        <taxon>Pseudomonadota</taxon>
        <taxon>Gammaproteobacteria</taxon>
        <taxon>Lysobacterales</taxon>
        <taxon>Lysobacteraceae</taxon>
        <taxon>Luteimonas</taxon>
    </lineage>
</organism>
<dbReference type="PANTHER" id="PTHR45138">
    <property type="entry name" value="REGULATORY COMPONENTS OF SENSORY TRANSDUCTION SYSTEM"/>
    <property type="match status" value="1"/>
</dbReference>
<dbReference type="Gene3D" id="2.60.40.10">
    <property type="entry name" value="Immunoglobulins"/>
    <property type="match status" value="1"/>
</dbReference>
<keyword evidence="4" id="KW-0812">Transmembrane</keyword>
<dbReference type="InterPro" id="IPR000160">
    <property type="entry name" value="GGDEF_dom"/>
</dbReference>
<keyword evidence="4" id="KW-1133">Transmembrane helix</keyword>
<keyword evidence="6" id="KW-0808">Transferase</keyword>
<evidence type="ECO:0000256" key="4">
    <source>
        <dbReference type="SAM" id="Phobius"/>
    </source>
</evidence>
<dbReference type="InterPro" id="IPR043128">
    <property type="entry name" value="Rev_trsase/Diguanyl_cyclase"/>
</dbReference>
<dbReference type="Gene3D" id="3.30.70.270">
    <property type="match status" value="1"/>
</dbReference>
<dbReference type="InterPro" id="IPR015943">
    <property type="entry name" value="WD40/YVTN_repeat-like_dom_sf"/>
</dbReference>
<dbReference type="EMBL" id="JAZHBM010000003">
    <property type="protein sequence ID" value="MEF3083360.1"/>
    <property type="molecule type" value="Genomic_DNA"/>
</dbReference>
<dbReference type="Gene3D" id="2.130.10.10">
    <property type="entry name" value="YVTN repeat-like/Quinoprotein amine dehydrogenase"/>
    <property type="match status" value="3"/>
</dbReference>
<dbReference type="SUPFAM" id="SSF55073">
    <property type="entry name" value="Nucleotide cyclase"/>
    <property type="match status" value="1"/>
</dbReference>
<dbReference type="InterPro" id="IPR050469">
    <property type="entry name" value="Diguanylate_Cyclase"/>
</dbReference>
<dbReference type="CDD" id="cd01949">
    <property type="entry name" value="GGDEF"/>
    <property type="match status" value="1"/>
</dbReference>
<dbReference type="NCBIfam" id="TIGR00254">
    <property type="entry name" value="GGDEF"/>
    <property type="match status" value="1"/>
</dbReference>
<feature type="transmembrane region" description="Helical" evidence="4">
    <location>
        <begin position="787"/>
        <end position="805"/>
    </location>
</feature>
<dbReference type="EC" id="2.7.7.65" evidence="1"/>
<keyword evidence="3" id="KW-0175">Coiled coil</keyword>
<dbReference type="GO" id="GO:0052621">
    <property type="term" value="F:diguanylate cyclase activity"/>
    <property type="evidence" value="ECO:0007669"/>
    <property type="project" value="UniProtKB-EC"/>
</dbReference>
<dbReference type="PANTHER" id="PTHR45138:SF9">
    <property type="entry name" value="DIGUANYLATE CYCLASE DGCM-RELATED"/>
    <property type="match status" value="1"/>
</dbReference>
<dbReference type="Pfam" id="PF07495">
    <property type="entry name" value="Y_Y_Y"/>
    <property type="match status" value="1"/>
</dbReference>
<evidence type="ECO:0000256" key="3">
    <source>
        <dbReference type="SAM" id="Coils"/>
    </source>
</evidence>
<dbReference type="InterPro" id="IPR011110">
    <property type="entry name" value="Reg_prop"/>
</dbReference>
<dbReference type="Pfam" id="PF00990">
    <property type="entry name" value="GGDEF"/>
    <property type="match status" value="1"/>
</dbReference>
<dbReference type="InterPro" id="IPR013783">
    <property type="entry name" value="Ig-like_fold"/>
</dbReference>
<dbReference type="Proteomes" id="UP001358324">
    <property type="component" value="Unassembled WGS sequence"/>
</dbReference>
<evidence type="ECO:0000256" key="1">
    <source>
        <dbReference type="ARBA" id="ARBA00012528"/>
    </source>
</evidence>
<sequence>MRNRAVASARRACQPVRADACSVGRAGRARSLATRLLAATLLACASFTVSAQVPDPVDDPPLSLEMYGLDEGLSQLTVSAMTGDDQGFLWVATQDGLNRFDGHRFRAYRNLPDQPVGGANLVSSSIDSLAFEPQRTRMWLGTNDAGLEVVHLPTWTQRRLGVDDGLSHARVVRILLDPAGGAWLGTEAGVDHVDAEIRGARRLGATGEIVGLAWSAARKRPVALDAACGLWSVEADGLVRLPALPGAKRCVSLQAGREGLWVLAADAGLFRLDTAARLQRHWSPAALGVASVDATAMIRLEDGRVLTGYGNGAVVQLAPGSDRPRRLRFDNPPRSAITSFHQGETGAWWIGTYTSGLYRVRPLASVIRHDGAGVGTMDDWDSHSVRAIRRDGARMLIGTDSGLRMRDGPRADWRPVPGLADLSVRAIEPARDGGWWIGTQVGLRRLYADGRVDALDGLPDARIDALLAEDDTLWIGTRSGVMQLRDGRIDADPRFAAIAGDVVTVLHRDQDGSLWIGTNTRGLWRLHDGVFAQVQPAGAGMHRSVWAIHGDADAIWVGAFAAGLYRIDRATGVSSVLTERDGLTNNVIYRILPDIGGRLWLSTNLGLSVYDPESGIVQNLGRRDGLRNQEYNSGSAFSGRDGLLYFGGTMGVDVIAPMQLPRRSAPAHPVLTSLQLLSRQSDTDARSGTETDIVYTPGIDLREEDSVFTIGMTAIDFLAPAAAQLRYRVDGLHTGWIYPHQARTEFSLNHLPAGHYRLEVQAAGRDGQFGESRVLTIAMPPPPWRHPLAYVLYAVLAALAVAFFVRRTRRAVQRERERVELLNRTVAERTAQLEQANRQLQQSNAQLDAATRLDPLTQVPNRRELQEWLAREAVHAPGRRGSDTLFFFMLDIDAFKRINDGHGHQAGDEALVQFAARMRALTRDGDLLLRWGGEEFMLVARLDDADAAAGLAERIRSTVADTPIALAHGASLRMTCSIGFAPWPFSTAWPTLGDWQQTTAIADRCLYAAKDSGRNAWVGLVPGLDADRPRLQALLSGADPVTLGHAVRLLHSTVAPPRFER</sequence>
<keyword evidence="4" id="KW-0472">Membrane</keyword>
<dbReference type="InterPro" id="IPR011123">
    <property type="entry name" value="Y_Y_Y"/>
</dbReference>
<dbReference type="SMART" id="SM00267">
    <property type="entry name" value="GGDEF"/>
    <property type="match status" value="1"/>
</dbReference>
<dbReference type="PROSITE" id="PS50887">
    <property type="entry name" value="GGDEF"/>
    <property type="match status" value="1"/>
</dbReference>
<gene>
    <name evidence="6" type="ORF">V3391_14195</name>
</gene>
<comment type="caution">
    <text evidence="6">The sequence shown here is derived from an EMBL/GenBank/DDBJ whole genome shotgun (WGS) entry which is preliminary data.</text>
</comment>
<evidence type="ECO:0000256" key="2">
    <source>
        <dbReference type="ARBA" id="ARBA00034247"/>
    </source>
</evidence>
<protein>
    <recommendedName>
        <fullName evidence="1">diguanylate cyclase</fullName>
        <ecNumber evidence="1">2.7.7.65</ecNumber>
    </recommendedName>
</protein>
<keyword evidence="7" id="KW-1185">Reference proteome</keyword>
<evidence type="ECO:0000313" key="6">
    <source>
        <dbReference type="EMBL" id="MEF3083360.1"/>
    </source>
</evidence>
<dbReference type="RefSeq" id="WP_332079095.1">
    <property type="nucleotide sequence ID" value="NZ_JAZHBM010000003.1"/>
</dbReference>
<comment type="catalytic activity">
    <reaction evidence="2">
        <text>2 GTP = 3',3'-c-di-GMP + 2 diphosphate</text>
        <dbReference type="Rhea" id="RHEA:24898"/>
        <dbReference type="ChEBI" id="CHEBI:33019"/>
        <dbReference type="ChEBI" id="CHEBI:37565"/>
        <dbReference type="ChEBI" id="CHEBI:58805"/>
        <dbReference type="EC" id="2.7.7.65"/>
    </reaction>
</comment>
<name>A0ABU7WID8_9GAMM</name>